<comment type="caution">
    <text evidence="2">The sequence shown here is derived from an EMBL/GenBank/DDBJ whole genome shotgun (WGS) entry which is preliminary data.</text>
</comment>
<feature type="domain" description="BioF2-like acetyltransferase" evidence="1">
    <location>
        <begin position="169"/>
        <end position="302"/>
    </location>
</feature>
<dbReference type="Gene3D" id="3.40.630.30">
    <property type="match status" value="1"/>
</dbReference>
<dbReference type="EMBL" id="JADJOT010000002">
    <property type="protein sequence ID" value="MBK7953117.1"/>
    <property type="molecule type" value="Genomic_DNA"/>
</dbReference>
<dbReference type="InterPro" id="IPR038740">
    <property type="entry name" value="BioF2-like_GNAT_dom"/>
</dbReference>
<name>A0A935T947_9PROT</name>
<proteinExistence type="predicted"/>
<dbReference type="PANTHER" id="PTHR36174">
    <property type="entry name" value="LIPID II:GLYCINE GLYCYLTRANSFERASE"/>
    <property type="match status" value="1"/>
</dbReference>
<dbReference type="InterPro" id="IPR050644">
    <property type="entry name" value="PG_Glycine_Bridge_Synth"/>
</dbReference>
<organism evidence="2 3">
    <name type="scientific">Candidatus Accumulibacter affinis</name>
    <dbReference type="NCBI Taxonomy" id="2954384"/>
    <lineage>
        <taxon>Bacteria</taxon>
        <taxon>Pseudomonadati</taxon>
        <taxon>Pseudomonadota</taxon>
        <taxon>Betaproteobacteria</taxon>
        <taxon>Candidatus Accumulibacter</taxon>
    </lineage>
</organism>
<dbReference type="NCBIfam" id="TIGR03019">
    <property type="entry name" value="pepcterm_femAB"/>
    <property type="match status" value="1"/>
</dbReference>
<dbReference type="InterPro" id="IPR016181">
    <property type="entry name" value="Acyl_CoA_acyltransferase"/>
</dbReference>
<evidence type="ECO:0000313" key="2">
    <source>
        <dbReference type="EMBL" id="MBK7953117.1"/>
    </source>
</evidence>
<sequence length="361" mass="40902">MKTSSEEVAELAAVSSPLGVKRLDSSDQLALARWDAFVDACPEASFFHKAGWQQIMHEVFAHRTHFLFAERAGVIEGVLPLAQVKSRLFGNSLVSLPFAVYGGVAATSAAAVEVLEQEAQALAKRLGVAHLELRNVGQRHQEWPRQDLYVRFRKELAPEVEANLLAIPRKQRAMVRKGIKNGLRSEIDGDPGRFFALYADNVHRHGTPALPRRYFDKLQQVFAADCEVLTVVDSAGRSLSSVLSFYFRDEVLPYYAGDELAARELAANDFKYWELMRRSCERGLKVFDYGRSKRGTGSYSFKKNWGFEPQPLSYEYCLYRRDSIPQNNPANARYRLLIDTWRRLPIGLANWLGPFIVRNLG</sequence>
<dbReference type="InterPro" id="IPR017469">
    <property type="entry name" value="PEP-CTERM_FemAB-rel"/>
</dbReference>
<evidence type="ECO:0000313" key="3">
    <source>
        <dbReference type="Proteomes" id="UP000706151"/>
    </source>
</evidence>
<reference evidence="2 3" key="1">
    <citation type="submission" date="2020-10" db="EMBL/GenBank/DDBJ databases">
        <title>Connecting structure to function with the recovery of over 1000 high-quality activated sludge metagenome-assembled genomes encoding full-length rRNA genes using long-read sequencing.</title>
        <authorList>
            <person name="Singleton C.M."/>
            <person name="Petriglieri F."/>
            <person name="Kristensen J.M."/>
            <person name="Kirkegaard R.H."/>
            <person name="Michaelsen T.Y."/>
            <person name="Andersen M.H."/>
            <person name="Karst S.M."/>
            <person name="Dueholm M.S."/>
            <person name="Nielsen P.H."/>
            <person name="Albertsen M."/>
        </authorList>
    </citation>
    <scope>NUCLEOTIDE SEQUENCE [LARGE SCALE GENOMIC DNA]</scope>
    <source>
        <strain evidence="2">Fred_18-Q3-R57-64_BAT3C.720</strain>
    </source>
</reference>
<dbReference type="SUPFAM" id="SSF55729">
    <property type="entry name" value="Acyl-CoA N-acyltransferases (Nat)"/>
    <property type="match status" value="1"/>
</dbReference>
<dbReference type="PANTHER" id="PTHR36174:SF1">
    <property type="entry name" value="LIPID II:GLYCINE GLYCYLTRANSFERASE"/>
    <property type="match status" value="1"/>
</dbReference>
<gene>
    <name evidence="2" type="ORF">IPK02_03540</name>
</gene>
<dbReference type="Pfam" id="PF13480">
    <property type="entry name" value="Acetyltransf_6"/>
    <property type="match status" value="1"/>
</dbReference>
<dbReference type="AlphaFoldDB" id="A0A935T947"/>
<accession>A0A935T947</accession>
<protein>
    <submittedName>
        <fullName evidence="2">FemAB family PEP-CTERM system-associated protein</fullName>
    </submittedName>
</protein>
<dbReference type="Proteomes" id="UP000706151">
    <property type="component" value="Unassembled WGS sequence"/>
</dbReference>
<evidence type="ECO:0000259" key="1">
    <source>
        <dbReference type="Pfam" id="PF13480"/>
    </source>
</evidence>